<protein>
    <submittedName>
        <fullName evidence="1">Uncharacterized protein</fullName>
    </submittedName>
</protein>
<sequence length="57" mass="6777">MRWQMLIEHHDQTDVVEIVTWNDYSELHSLTLVRLRALSSTRKDGPTVCLGEWPKKR</sequence>
<keyword evidence="2" id="KW-1185">Reference proteome</keyword>
<reference evidence="1 2" key="1">
    <citation type="journal article" date="2016" name="Mol. Biol. Evol.">
        <title>Comparative Genomics of Early-Diverging Mushroom-Forming Fungi Provides Insights into the Origins of Lignocellulose Decay Capabilities.</title>
        <authorList>
            <person name="Nagy L.G."/>
            <person name="Riley R."/>
            <person name="Tritt A."/>
            <person name="Adam C."/>
            <person name="Daum C."/>
            <person name="Floudas D."/>
            <person name="Sun H."/>
            <person name="Yadav J.S."/>
            <person name="Pangilinan J."/>
            <person name="Larsson K.H."/>
            <person name="Matsuura K."/>
            <person name="Barry K."/>
            <person name="Labutti K."/>
            <person name="Kuo R."/>
            <person name="Ohm R.A."/>
            <person name="Bhattacharya S.S."/>
            <person name="Shirouzu T."/>
            <person name="Yoshinaga Y."/>
            <person name="Martin F.M."/>
            <person name="Grigoriev I.V."/>
            <person name="Hibbett D.S."/>
        </authorList>
    </citation>
    <scope>NUCLEOTIDE SEQUENCE [LARGE SCALE GENOMIC DNA]</scope>
    <source>
        <strain evidence="1 2">L-15889</strain>
    </source>
</reference>
<gene>
    <name evidence="1" type="ORF">DAEQUDRAFT_724389</name>
</gene>
<dbReference type="EMBL" id="KV429046">
    <property type="protein sequence ID" value="KZT71407.1"/>
    <property type="molecule type" value="Genomic_DNA"/>
</dbReference>
<dbReference type="AlphaFoldDB" id="A0A165S1A6"/>
<organism evidence="1 2">
    <name type="scientific">Daedalea quercina L-15889</name>
    <dbReference type="NCBI Taxonomy" id="1314783"/>
    <lineage>
        <taxon>Eukaryota</taxon>
        <taxon>Fungi</taxon>
        <taxon>Dikarya</taxon>
        <taxon>Basidiomycota</taxon>
        <taxon>Agaricomycotina</taxon>
        <taxon>Agaricomycetes</taxon>
        <taxon>Polyporales</taxon>
        <taxon>Fomitopsis</taxon>
    </lineage>
</organism>
<evidence type="ECO:0000313" key="2">
    <source>
        <dbReference type="Proteomes" id="UP000076727"/>
    </source>
</evidence>
<accession>A0A165S1A6</accession>
<name>A0A165S1A6_9APHY</name>
<proteinExistence type="predicted"/>
<evidence type="ECO:0000313" key="1">
    <source>
        <dbReference type="EMBL" id="KZT71407.1"/>
    </source>
</evidence>
<dbReference type="Proteomes" id="UP000076727">
    <property type="component" value="Unassembled WGS sequence"/>
</dbReference>